<dbReference type="InterPro" id="IPR011009">
    <property type="entry name" value="Kinase-like_dom_sf"/>
</dbReference>
<evidence type="ECO:0000259" key="17">
    <source>
        <dbReference type="PROSITE" id="PS50106"/>
    </source>
</evidence>
<evidence type="ECO:0000259" key="16">
    <source>
        <dbReference type="PROSITE" id="PS50011"/>
    </source>
</evidence>
<reference evidence="20" key="1">
    <citation type="submission" date="2025-08" db="UniProtKB">
        <authorList>
            <consortium name="RefSeq"/>
        </authorList>
    </citation>
    <scope>IDENTIFICATION</scope>
    <source>
        <strain evidence="20">MV-25-SWS-2005</strain>
        <tissue evidence="20">Whole body</tissue>
    </source>
</reference>
<feature type="compositionally biased region" description="Polar residues" evidence="15">
    <location>
        <begin position="503"/>
        <end position="512"/>
    </location>
</feature>
<dbReference type="Pfam" id="PF17820">
    <property type="entry name" value="PDZ_6"/>
    <property type="match status" value="1"/>
</dbReference>
<evidence type="ECO:0000256" key="10">
    <source>
        <dbReference type="ARBA" id="ARBA00022777"/>
    </source>
</evidence>
<dbReference type="FunFam" id="1.20.1480.20:FF:000001">
    <property type="entry name" value="microtubule-associated serine/threonine-protein kinase 4 isoform X1"/>
    <property type="match status" value="1"/>
</dbReference>
<evidence type="ECO:0000256" key="2">
    <source>
        <dbReference type="ARBA" id="ARBA00004496"/>
    </source>
</evidence>
<feature type="compositionally biased region" description="Polar residues" evidence="15">
    <location>
        <begin position="1358"/>
        <end position="1378"/>
    </location>
</feature>
<dbReference type="InterPro" id="IPR000961">
    <property type="entry name" value="AGC-kinase_C"/>
</dbReference>
<feature type="compositionally biased region" description="Polar residues" evidence="15">
    <location>
        <begin position="2058"/>
        <end position="2067"/>
    </location>
</feature>
<evidence type="ECO:0000259" key="18">
    <source>
        <dbReference type="PROSITE" id="PS51285"/>
    </source>
</evidence>
<dbReference type="GO" id="GO:0004674">
    <property type="term" value="F:protein serine/threonine kinase activity"/>
    <property type="evidence" value="ECO:0007669"/>
    <property type="project" value="UniProtKB-KW"/>
</dbReference>
<dbReference type="Gene3D" id="1.20.1480.20">
    <property type="entry name" value="MAST3 pre-PK domain-like"/>
    <property type="match status" value="1"/>
</dbReference>
<feature type="compositionally biased region" description="Basic and acidic residues" evidence="15">
    <location>
        <begin position="2068"/>
        <end position="2091"/>
    </location>
</feature>
<dbReference type="SMART" id="SM00220">
    <property type="entry name" value="S_TKc"/>
    <property type="match status" value="1"/>
</dbReference>
<protein>
    <recommendedName>
        <fullName evidence="4">non-specific serine/threonine protein kinase</fullName>
        <ecNumber evidence="4">2.7.11.1</ecNumber>
    </recommendedName>
</protein>
<dbReference type="FunFam" id="2.30.42.10:FF:000008">
    <property type="entry name" value="microtubule-associated serine/threonine-protein kinase 4 isoform X2"/>
    <property type="match status" value="1"/>
</dbReference>
<dbReference type="SUPFAM" id="SSF50156">
    <property type="entry name" value="PDZ domain-like"/>
    <property type="match status" value="1"/>
</dbReference>
<evidence type="ECO:0000256" key="1">
    <source>
        <dbReference type="ARBA" id="ARBA00001946"/>
    </source>
</evidence>
<feature type="region of interest" description="Disordered" evidence="15">
    <location>
        <begin position="1802"/>
        <end position="2013"/>
    </location>
</feature>
<sequence length="2153" mass="227645">MSRQDTSSSLSGVGPRSAEGAAATTTSSPATATEAVATGSKISTSTPQKGDEQEKEFINRSMASEIDASDALAISLSVDSSGSTASTMSGSPVAKRQLSTANLSRIRPQSSYSARVLIFDDSDQEAAAAAAALAAAPSCNSSVKSCSGLEMLPTSPAKLSIGNDSTNSSSILRNLNLTKSSSGGLSGSSSSLHSRGYTALLRKISYQQHTNSLRAVSSEASNLLRMRHSSLGKSAPCLTGNYFRLELAGAGPSMAQAKSHSSVPSPSPGHNISRSGSCAGIGLAKHHHHHLHGVVMRGSAGGGAGSGSTGTGGSSSSGVAHHRLSLVTNASAVASAGGSRAHSPYSASPVDSPRLNSPMPFAFAPIKRIASCRGVVDGRRWSVASLPSSGYGTTPGSSNLSSQCSSQEALNQLPHNIPPCVQDADAAAVAAGACCAEHLKQHCPRHCVLLQAAAQKQPQQPQLHKQPKTSQLQPQKLTVAGCINCCADLSIACSGKGQDKDNSTCSASNSTPGQGGVAPGRLSPHFRPRSRSLSSPSRSPIVDSEIAVMNTLYKERFPKATQQMEERLKHFIHENKSAACSSFRDSQPIVRFVHHQVLEMARDCLHKSEAKLITSQYFYELSENLERLLVETKEKSPEAAAELSGVIKKLLLIISRPARLLECLEFDPQEFYELLEAAEGHAKAMPVIKADIPQYIIHKLGLNRDPIAELQQELRETQQMCSEQVTVDADPLQQGGSLLLNSPLTSAAKQLSSLALDAVALDYPVHPSGTSTPQQPPQTPVAACDAQPAPSFALAVSQLNEAGEGAGSGSGTGTGTGAGTQLLPHENDFDIAKLISNGAYGAVYLVKHKTTRQRFAMKKINKNNLILRNQVEQVFAERDILSFADNPFVVSMYCSFETKKHLCLVMEYVEGGDCGTLLKNIGPLPADMARFYFAETVLAVEYLHSYGIVHRDLKPDNLLITALGHIKLTDFGLSKMGLMSLATNLYEGYIDSETRQFSDKQVYGTPEYIAPEVILRQGYGKPVDWWSMGIILYEFLIGCVPFFGETAEELFAHTVNDDIEWPDSEDWPVQSEAKDIITQLLQQNPRDRLGTQTGAMEMKEHVYFLGMDWNSLLRQKAEFVPQLSHEDDTSYFDTRMDRYNHDLAGEDTDDTDDTPVFGSFNSYTPQYRKQHYSWSRHATSTSTTAADEAKATPPPPPTQTCLPSRAQAMPMPMPAAAASASTGALPKLRTGTGAGAASNEGAVNKFLNTPQLRKLDLSSSCLKVPSTPDADYLPELLHNVTIGNDAELRMLKHYLQQPTPAVTQRLHQRHSMPPNTNTTIISTPATPPPATQTQSQAAAGATVTAVAAAVTAATTVGSFSRSTPESSQTDSDDFSPQINRKRKGVCARDILPRFSISIEDETISAGSSSTENMILPREQSPLALQHQPKSMDGTSSGSVKHHRSRSIVKSASALGLSLMTSLDNSQLAAQLCGIQSPGGGGNGSSTASSRDTSPCRELSPLVTNLKPPIIIRRGPRGFGFTVHTIRVYYGDTDFYTMHHLVMAVDEGSPAFEAGLRPADLITHVNGEAVQGLFHTQVLQLLLSGGEHVTLRATPLEHTSIQSGGRKRDLMQSKLAKKGLNRQKKQTKREHDKKRKTSLFRRISSKRANAEMQQVSHFSAGTSSPTTPSARNLSPLDSSYHSSSCCQSAANSSSQSTSPSSSSPNTPTATSGNGGSNSANGGSASVAAAAPAMPSAHCVQLPLAQPPAQVVLLPHVGAAVGSSPTSVGNVPVSPTGVVPQLYQRPSTLHGLKHKLHAATAVIAGGNSTSNPSGGLKTLHTSSNNSLPNRRKSVGHIPLSPLARTPSPSPLPSSPTRSPSPLAFPLVGHQPGASNTTQSYSPGSTLPTLQTAVNANTKKGGFARTKSAEPSSPLLRRALSPDRLHPRSAETKISPLCCSPPIKQPSHQRVVTTTWRSTSAPTGGNCAASGGGVVGTGGNGTAPQQLVPSTEESQRQSVAGTGAGAPAVAGADPSSSAVVTLASCELLPRIAEEKDSPTSTQDSSSVSEGFMPAIEEYTEGESSSPTQTLEKPEKIKGNKQERETVGKPKKVELVKSVLDSAKTKPMSSGCKTSMTTTKPASPSLTISTAPRKEPTAETATEAPTTAATSTAKQRK</sequence>
<dbReference type="ExpressionAtlas" id="A0A6I8W9B0">
    <property type="expression patterns" value="baseline"/>
</dbReference>
<keyword evidence="10 20" id="KW-0418">Kinase</keyword>
<organism evidence="19 20">
    <name type="scientific">Drosophila pseudoobscura pseudoobscura</name>
    <name type="common">Fruit fly</name>
    <dbReference type="NCBI Taxonomy" id="46245"/>
    <lineage>
        <taxon>Eukaryota</taxon>
        <taxon>Metazoa</taxon>
        <taxon>Ecdysozoa</taxon>
        <taxon>Arthropoda</taxon>
        <taxon>Hexapoda</taxon>
        <taxon>Insecta</taxon>
        <taxon>Pterygota</taxon>
        <taxon>Neoptera</taxon>
        <taxon>Endopterygota</taxon>
        <taxon>Diptera</taxon>
        <taxon>Brachycera</taxon>
        <taxon>Muscomorpha</taxon>
        <taxon>Ephydroidea</taxon>
        <taxon>Drosophilidae</taxon>
        <taxon>Drosophila</taxon>
        <taxon>Sophophora</taxon>
    </lineage>
</organism>
<evidence type="ECO:0000256" key="6">
    <source>
        <dbReference type="ARBA" id="ARBA00022527"/>
    </source>
</evidence>
<dbReference type="GO" id="GO:0035556">
    <property type="term" value="P:intracellular signal transduction"/>
    <property type="evidence" value="ECO:0007669"/>
    <property type="project" value="TreeGrafter"/>
</dbReference>
<dbReference type="InterPro" id="IPR008271">
    <property type="entry name" value="Ser/Thr_kinase_AS"/>
</dbReference>
<dbReference type="Pfam" id="PF08926">
    <property type="entry name" value="DUF1908"/>
    <property type="match status" value="1"/>
</dbReference>
<dbReference type="Gene3D" id="1.10.510.10">
    <property type="entry name" value="Transferase(Phosphotransferase) domain 1"/>
    <property type="match status" value="1"/>
</dbReference>
<feature type="region of interest" description="Disordered" evidence="15">
    <location>
        <begin position="295"/>
        <end position="319"/>
    </location>
</feature>
<dbReference type="Gene3D" id="3.30.200.20">
    <property type="entry name" value="Phosphorylase Kinase, domain 1"/>
    <property type="match status" value="1"/>
</dbReference>
<feature type="compositionally biased region" description="Polar residues" evidence="15">
    <location>
        <begin position="1980"/>
        <end position="1989"/>
    </location>
</feature>
<feature type="compositionally biased region" description="Low complexity" evidence="15">
    <location>
        <begin position="17"/>
        <end position="38"/>
    </location>
</feature>
<dbReference type="Gene3D" id="2.30.42.10">
    <property type="match status" value="1"/>
</dbReference>
<evidence type="ECO:0000256" key="12">
    <source>
        <dbReference type="ARBA" id="ARBA00022842"/>
    </source>
</evidence>
<dbReference type="KEGG" id="dpo:4813604"/>
<dbReference type="InterPro" id="IPR000719">
    <property type="entry name" value="Prot_kinase_dom"/>
</dbReference>
<feature type="region of interest" description="Disordered" evidence="15">
    <location>
        <begin position="255"/>
        <end position="279"/>
    </location>
</feature>
<dbReference type="CDD" id="cd05609">
    <property type="entry name" value="STKc_MAST"/>
    <property type="match status" value="1"/>
</dbReference>
<feature type="compositionally biased region" description="Basic and acidic residues" evidence="15">
    <location>
        <begin position="1917"/>
        <end position="1928"/>
    </location>
</feature>
<dbReference type="Pfam" id="PF00069">
    <property type="entry name" value="Pkinase"/>
    <property type="match status" value="1"/>
</dbReference>
<dbReference type="InterPro" id="IPR036034">
    <property type="entry name" value="PDZ_sf"/>
</dbReference>
<feature type="region of interest" description="Disordered" evidence="15">
    <location>
        <begin position="1613"/>
        <end position="1723"/>
    </location>
</feature>
<keyword evidence="11" id="KW-0067">ATP-binding</keyword>
<keyword evidence="19" id="KW-1185">Reference proteome</keyword>
<comment type="catalytic activity">
    <reaction evidence="14">
        <text>L-seryl-[protein] + ATP = O-phospho-L-seryl-[protein] + ADP + H(+)</text>
        <dbReference type="Rhea" id="RHEA:17989"/>
        <dbReference type="Rhea" id="RHEA-COMP:9863"/>
        <dbReference type="Rhea" id="RHEA-COMP:11604"/>
        <dbReference type="ChEBI" id="CHEBI:15378"/>
        <dbReference type="ChEBI" id="CHEBI:29999"/>
        <dbReference type="ChEBI" id="CHEBI:30616"/>
        <dbReference type="ChEBI" id="CHEBI:83421"/>
        <dbReference type="ChEBI" id="CHEBI:456216"/>
        <dbReference type="EC" id="2.7.11.1"/>
    </reaction>
</comment>
<feature type="region of interest" description="Disordered" evidence="15">
    <location>
        <begin position="1477"/>
        <end position="1498"/>
    </location>
</feature>
<comment type="cofactor">
    <cofactor evidence="1">
        <name>Mg(2+)</name>
        <dbReference type="ChEBI" id="CHEBI:18420"/>
    </cofactor>
</comment>
<feature type="region of interest" description="Disordered" evidence="15">
    <location>
        <begin position="1424"/>
        <end position="1444"/>
    </location>
</feature>
<dbReference type="PROSITE" id="PS51285">
    <property type="entry name" value="AGC_KINASE_CTER"/>
    <property type="match status" value="1"/>
</dbReference>
<dbReference type="RefSeq" id="XP_033239970.1">
    <property type="nucleotide sequence ID" value="XM_033384079.1"/>
</dbReference>
<evidence type="ECO:0000256" key="15">
    <source>
        <dbReference type="SAM" id="MobiDB-lite"/>
    </source>
</evidence>
<feature type="compositionally biased region" description="Polar residues" evidence="15">
    <location>
        <begin position="1804"/>
        <end position="1826"/>
    </location>
</feature>
<evidence type="ECO:0000256" key="11">
    <source>
        <dbReference type="ARBA" id="ARBA00022840"/>
    </source>
</evidence>
<dbReference type="FunCoup" id="A0A6I8W9B0">
    <property type="interactions" value="712"/>
</dbReference>
<evidence type="ECO:0000256" key="5">
    <source>
        <dbReference type="ARBA" id="ARBA00022490"/>
    </source>
</evidence>
<dbReference type="Proteomes" id="UP000001819">
    <property type="component" value="Chromosome X"/>
</dbReference>
<gene>
    <name evidence="20" type="primary">dop</name>
</gene>
<dbReference type="InParanoid" id="A0A6I8W9B0"/>
<evidence type="ECO:0000256" key="3">
    <source>
        <dbReference type="ARBA" id="ARBA00009903"/>
    </source>
</evidence>
<dbReference type="GO" id="GO:0000287">
    <property type="term" value="F:magnesium ion binding"/>
    <property type="evidence" value="ECO:0007669"/>
    <property type="project" value="InterPro"/>
</dbReference>
<feature type="compositionally biased region" description="Low complexity" evidence="15">
    <location>
        <begin position="2035"/>
        <end position="2045"/>
    </location>
</feature>
<feature type="compositionally biased region" description="Polar residues" evidence="15">
    <location>
        <begin position="2103"/>
        <end position="2125"/>
    </location>
</feature>
<feature type="compositionally biased region" description="Polar residues" evidence="15">
    <location>
        <begin position="1"/>
        <end position="11"/>
    </location>
</feature>
<feature type="domain" description="AGC-kinase C-terminal" evidence="18">
    <location>
        <begin position="1105"/>
        <end position="1172"/>
    </location>
</feature>
<dbReference type="FunFam" id="1.10.510.10:FF:000012">
    <property type="entry name" value="microtubule-associated serine/threonine-protein kinase 2 isoform X1"/>
    <property type="match status" value="1"/>
</dbReference>
<keyword evidence="12" id="KW-0460">Magnesium</keyword>
<feature type="region of interest" description="Disordered" evidence="15">
    <location>
        <begin position="502"/>
        <end position="539"/>
    </location>
</feature>
<feature type="compositionally biased region" description="Polar residues" evidence="15">
    <location>
        <begin position="1650"/>
        <end position="1660"/>
    </location>
</feature>
<feature type="compositionally biased region" description="Basic residues" evidence="15">
    <location>
        <begin position="1614"/>
        <end position="1644"/>
    </location>
</feature>
<dbReference type="SUPFAM" id="SSF56112">
    <property type="entry name" value="Protein kinase-like (PK-like)"/>
    <property type="match status" value="1"/>
</dbReference>
<dbReference type="InterPro" id="IPR041489">
    <property type="entry name" value="PDZ_6"/>
</dbReference>
<dbReference type="InterPro" id="IPR037711">
    <property type="entry name" value="MAST"/>
</dbReference>
<feature type="compositionally biased region" description="Gly residues" evidence="15">
    <location>
        <begin position="1967"/>
        <end position="1978"/>
    </location>
</feature>
<feature type="compositionally biased region" description="Polar residues" evidence="15">
    <location>
        <begin position="1943"/>
        <end position="1960"/>
    </location>
</feature>
<feature type="compositionally biased region" description="Gly residues" evidence="15">
    <location>
        <begin position="299"/>
        <end position="315"/>
    </location>
</feature>
<feature type="domain" description="Protein kinase" evidence="16">
    <location>
        <begin position="829"/>
        <end position="1104"/>
    </location>
</feature>
<evidence type="ECO:0000256" key="13">
    <source>
        <dbReference type="ARBA" id="ARBA00047899"/>
    </source>
</evidence>
<dbReference type="GO" id="GO:0005737">
    <property type="term" value="C:cytoplasm"/>
    <property type="evidence" value="ECO:0007669"/>
    <property type="project" value="UniProtKB-SubCell"/>
</dbReference>
<feature type="region of interest" description="Disordered" evidence="15">
    <location>
        <begin position="81"/>
        <end position="102"/>
    </location>
</feature>
<dbReference type="PROSITE" id="PS50106">
    <property type="entry name" value="PDZ"/>
    <property type="match status" value="1"/>
</dbReference>
<comment type="catalytic activity">
    <reaction evidence="13">
        <text>L-threonyl-[protein] + ATP = O-phospho-L-threonyl-[protein] + ADP + H(+)</text>
        <dbReference type="Rhea" id="RHEA:46608"/>
        <dbReference type="Rhea" id="RHEA-COMP:11060"/>
        <dbReference type="Rhea" id="RHEA-COMP:11605"/>
        <dbReference type="ChEBI" id="CHEBI:15378"/>
        <dbReference type="ChEBI" id="CHEBI:30013"/>
        <dbReference type="ChEBI" id="CHEBI:30616"/>
        <dbReference type="ChEBI" id="CHEBI:61977"/>
        <dbReference type="ChEBI" id="CHEBI:456216"/>
        <dbReference type="EC" id="2.7.11.1"/>
    </reaction>
</comment>
<accession>A0A6I8W9B0</accession>
<dbReference type="PROSITE" id="PS50011">
    <property type="entry name" value="PROTEIN_KINASE_DOM"/>
    <property type="match status" value="1"/>
</dbReference>
<dbReference type="InterPro" id="IPR001478">
    <property type="entry name" value="PDZ"/>
</dbReference>
<feature type="region of interest" description="Disordered" evidence="15">
    <location>
        <begin position="1"/>
        <end position="55"/>
    </location>
</feature>
<evidence type="ECO:0000256" key="14">
    <source>
        <dbReference type="ARBA" id="ARBA00048679"/>
    </source>
</evidence>
<dbReference type="InterPro" id="IPR023142">
    <property type="entry name" value="MAST_pre-PK_dom_sf"/>
</dbReference>
<feature type="compositionally biased region" description="Low complexity" evidence="15">
    <location>
        <begin position="1852"/>
        <end position="1861"/>
    </location>
</feature>
<dbReference type="EC" id="2.7.11.1" evidence="4"/>
<feature type="compositionally biased region" description="Low complexity" evidence="15">
    <location>
        <begin position="1174"/>
        <end position="1186"/>
    </location>
</feature>
<dbReference type="InterPro" id="IPR050236">
    <property type="entry name" value="Ser_Thr_kinase_AGC"/>
</dbReference>
<evidence type="ECO:0000256" key="4">
    <source>
        <dbReference type="ARBA" id="ARBA00012513"/>
    </source>
</evidence>
<dbReference type="PANTHER" id="PTHR24356">
    <property type="entry name" value="SERINE/THREONINE-PROTEIN KINASE"/>
    <property type="match status" value="1"/>
</dbReference>
<feature type="compositionally biased region" description="Low complexity" evidence="15">
    <location>
        <begin position="1995"/>
        <end position="2013"/>
    </location>
</feature>
<keyword evidence="9" id="KW-0547">Nucleotide-binding</keyword>
<evidence type="ECO:0000313" key="20">
    <source>
        <dbReference type="RefSeq" id="XP_033239970.1"/>
    </source>
</evidence>
<keyword evidence="6" id="KW-0723">Serine/threonine-protein kinase</keyword>
<dbReference type="SUPFAM" id="SSF140482">
    <property type="entry name" value="MAST3 pre-PK domain-like"/>
    <property type="match status" value="1"/>
</dbReference>
<dbReference type="PANTHER" id="PTHR24356:SF414">
    <property type="entry name" value="NON-SPECIFIC SERINE_THREONINE PROTEIN KINASE"/>
    <property type="match status" value="1"/>
</dbReference>
<name>A0A6I8W9B0_DROPS</name>
<dbReference type="PROSITE" id="PS00108">
    <property type="entry name" value="PROTEIN_KINASE_ST"/>
    <property type="match status" value="1"/>
</dbReference>
<evidence type="ECO:0000256" key="9">
    <source>
        <dbReference type="ARBA" id="ARBA00022741"/>
    </source>
</evidence>
<feature type="region of interest" description="Disordered" evidence="15">
    <location>
        <begin position="2028"/>
        <end position="2153"/>
    </location>
</feature>
<feature type="compositionally biased region" description="Low complexity" evidence="15">
    <location>
        <begin position="81"/>
        <end position="91"/>
    </location>
</feature>
<feature type="domain" description="PDZ" evidence="17">
    <location>
        <begin position="1508"/>
        <end position="1596"/>
    </location>
</feature>
<feature type="compositionally biased region" description="Low complexity" evidence="15">
    <location>
        <begin position="1661"/>
        <end position="1723"/>
    </location>
</feature>
<keyword evidence="7" id="KW-0597">Phosphoprotein</keyword>
<keyword evidence="8" id="KW-0808">Transferase</keyword>
<comment type="similarity">
    <text evidence="3">Belongs to the protein kinase superfamily. AGC Ser/Thr protein kinase family.</text>
</comment>
<evidence type="ECO:0000256" key="8">
    <source>
        <dbReference type="ARBA" id="ARBA00022679"/>
    </source>
</evidence>
<keyword evidence="5" id="KW-0963">Cytoplasm</keyword>
<evidence type="ECO:0000313" key="19">
    <source>
        <dbReference type="Proteomes" id="UP000001819"/>
    </source>
</evidence>
<dbReference type="InterPro" id="IPR015022">
    <property type="entry name" value="MAST_pre-PK_dom"/>
</dbReference>
<dbReference type="FunFam" id="3.30.200.20:FF:000012">
    <property type="entry name" value="microtubule-associated serine/threonine-protein kinase 2 isoform X1"/>
    <property type="match status" value="1"/>
</dbReference>
<dbReference type="GO" id="GO:0005524">
    <property type="term" value="F:ATP binding"/>
    <property type="evidence" value="ECO:0007669"/>
    <property type="project" value="UniProtKB-KW"/>
</dbReference>
<dbReference type="SMART" id="SM00228">
    <property type="entry name" value="PDZ"/>
    <property type="match status" value="1"/>
</dbReference>
<feature type="compositionally biased region" description="Low complexity" evidence="15">
    <location>
        <begin position="2134"/>
        <end position="2153"/>
    </location>
</feature>
<feature type="region of interest" description="Disordered" evidence="15">
    <location>
        <begin position="1356"/>
        <end position="1380"/>
    </location>
</feature>
<comment type="subcellular location">
    <subcellularLocation>
        <location evidence="2">Cytoplasm</location>
    </subcellularLocation>
</comment>
<feature type="compositionally biased region" description="Polar residues" evidence="15">
    <location>
        <begin position="1870"/>
        <end position="1895"/>
    </location>
</feature>
<proteinExistence type="inferred from homology"/>
<feature type="region of interest" description="Disordered" evidence="15">
    <location>
        <begin position="1174"/>
        <end position="1199"/>
    </location>
</feature>
<evidence type="ECO:0000256" key="7">
    <source>
        <dbReference type="ARBA" id="ARBA00022553"/>
    </source>
</evidence>
<dbReference type="CDD" id="cd06705">
    <property type="entry name" value="PDZ_MAST"/>
    <property type="match status" value="1"/>
</dbReference>